<evidence type="ECO:0000256" key="3">
    <source>
        <dbReference type="ARBA" id="ARBA00016205"/>
    </source>
</evidence>
<sequence>MEINCLKKKALYKCCTEKCCLFTLDYTTLPVGNYSEEIQKDGTLKKVVKENFDFFNYAGIHRPVKLMVRPKIHISDILIETELSDDLTAAEIKVSVETSAPVDQIKISLYDQEHQIVAEVQNGIAKIEKVRLWEVLDPYLYSAQVSLLKDGQVLDCYEESFGIRSITISDGQFLLNQKPVYFKGFGKHEDTFINGRGLNEAANLMDMNLLKEIGANSFRTSHYPYSEEMMRLADRMGILVIDEVPAVGLFHNFTASLDLSGKDNGTWSVMKTKEAHQKVIKELVKRDKNHPSVVMWVVANEPASHEEGAHQYFEPLIALFKELDPQKRPVMLVNILMATPDKDKVMDLVDVISLNRYYAWYVDHGDLVKGEAGLRQELNEWQEKFPDKPILMTEYGADTLPGLHSIWDIPYTEEFQCDFYQMTHSVFDEIPNLVGEQVWNFADFETNLMILRVQGNHKGLFSRNRQPKQVVKEFKKRWTAIPNYYYKKK</sequence>
<evidence type="ECO:0000256" key="2">
    <source>
        <dbReference type="ARBA" id="ARBA00012761"/>
    </source>
</evidence>
<evidence type="ECO:0000259" key="6">
    <source>
        <dbReference type="Pfam" id="PF00703"/>
    </source>
</evidence>
<dbReference type="InterPro" id="IPR017853">
    <property type="entry name" value="GH"/>
</dbReference>
<dbReference type="EMBL" id="AEUX02000008">
    <property type="protein sequence ID" value="EHI68730.1"/>
    <property type="molecule type" value="Genomic_DNA"/>
</dbReference>
<dbReference type="Gene3D" id="3.20.20.80">
    <property type="entry name" value="Glycosidases"/>
    <property type="match status" value="1"/>
</dbReference>
<keyword evidence="4 8" id="KW-0378">Hydrolase</keyword>
<dbReference type="Proteomes" id="UP000003330">
    <property type="component" value="Unassembled WGS sequence"/>
</dbReference>
<organism evidence="8 9">
    <name type="scientific">Streptococcus ictaluri 707-05</name>
    <dbReference type="NCBI Taxonomy" id="764299"/>
    <lineage>
        <taxon>Bacteria</taxon>
        <taxon>Bacillati</taxon>
        <taxon>Bacillota</taxon>
        <taxon>Bacilli</taxon>
        <taxon>Lactobacillales</taxon>
        <taxon>Streptococcaceae</taxon>
        <taxon>Streptococcus</taxon>
    </lineage>
</organism>
<dbReference type="InterPro" id="IPR036156">
    <property type="entry name" value="Beta-gal/glucu_dom_sf"/>
</dbReference>
<dbReference type="Pfam" id="PF02836">
    <property type="entry name" value="Glyco_hydro_2_C"/>
    <property type="match status" value="1"/>
</dbReference>
<dbReference type="SUPFAM" id="SSF49303">
    <property type="entry name" value="beta-Galactosidase/glucuronidase domain"/>
    <property type="match status" value="1"/>
</dbReference>
<accession>G5K631</accession>
<dbReference type="InterPro" id="IPR006103">
    <property type="entry name" value="Glyco_hydro_2_cat"/>
</dbReference>
<evidence type="ECO:0000313" key="9">
    <source>
        <dbReference type="Proteomes" id="UP000003330"/>
    </source>
</evidence>
<dbReference type="NCBIfam" id="NF007538">
    <property type="entry name" value="PRK10150.1"/>
    <property type="match status" value="1"/>
</dbReference>
<dbReference type="eggNOG" id="COG3250">
    <property type="taxonomic scope" value="Bacteria"/>
</dbReference>
<feature type="domain" description="Glycoside hydrolase family 2 immunoglobulin-like beta-sandwich" evidence="6">
    <location>
        <begin position="72"/>
        <end position="164"/>
    </location>
</feature>
<gene>
    <name evidence="8" type="ORF">STRIC_0518</name>
</gene>
<dbReference type="PROSITE" id="PS00719">
    <property type="entry name" value="GLYCOSYL_HYDROL_F2_1"/>
    <property type="match status" value="1"/>
</dbReference>
<keyword evidence="9" id="KW-1185">Reference proteome</keyword>
<dbReference type="InterPro" id="IPR023230">
    <property type="entry name" value="Glyco_hydro_2_CS"/>
</dbReference>
<dbReference type="GO" id="GO:0004566">
    <property type="term" value="F:beta-glucuronidase activity"/>
    <property type="evidence" value="ECO:0007669"/>
    <property type="project" value="UniProtKB-EC"/>
</dbReference>
<dbReference type="SUPFAM" id="SSF51445">
    <property type="entry name" value="(Trans)glycosidases"/>
    <property type="match status" value="1"/>
</dbReference>
<dbReference type="Pfam" id="PF00703">
    <property type="entry name" value="Glyco_hydro_2"/>
    <property type="match status" value="1"/>
</dbReference>
<dbReference type="AlphaFoldDB" id="G5K631"/>
<proteinExistence type="inferred from homology"/>
<dbReference type="InterPro" id="IPR006101">
    <property type="entry name" value="Glyco_hydro_2"/>
</dbReference>
<dbReference type="Gene3D" id="2.60.120.260">
    <property type="entry name" value="Galactose-binding domain-like"/>
    <property type="match status" value="1"/>
</dbReference>
<dbReference type="PROSITE" id="PS00608">
    <property type="entry name" value="GLYCOSYL_HYDROL_F2_2"/>
    <property type="match status" value="1"/>
</dbReference>
<comment type="caution">
    <text evidence="8">The sequence shown here is derived from an EMBL/GenBank/DDBJ whole genome shotgun (WGS) entry which is preliminary data.</text>
</comment>
<dbReference type="GO" id="GO:0030246">
    <property type="term" value="F:carbohydrate binding"/>
    <property type="evidence" value="ECO:0007669"/>
    <property type="project" value="TreeGrafter"/>
</dbReference>
<dbReference type="Gene3D" id="2.60.40.10">
    <property type="entry name" value="Immunoglobulins"/>
    <property type="match status" value="1"/>
</dbReference>
<protein>
    <recommendedName>
        <fullName evidence="3">Beta-glucuronidase</fullName>
        <ecNumber evidence="2">3.2.1.31</ecNumber>
    </recommendedName>
</protein>
<feature type="domain" description="Glycoside hydrolase family 2 catalytic" evidence="7">
    <location>
        <begin position="166"/>
        <end position="481"/>
    </location>
</feature>
<dbReference type="PANTHER" id="PTHR10066">
    <property type="entry name" value="BETA-GLUCURONIDASE"/>
    <property type="match status" value="1"/>
</dbReference>
<evidence type="ECO:0000259" key="7">
    <source>
        <dbReference type="Pfam" id="PF02836"/>
    </source>
</evidence>
<keyword evidence="5" id="KW-0326">Glycosidase</keyword>
<dbReference type="InterPro" id="IPR006102">
    <property type="entry name" value="Ig-like_GH2"/>
</dbReference>
<dbReference type="PANTHER" id="PTHR10066:SF67">
    <property type="entry name" value="BETA-GLUCURONIDASE"/>
    <property type="match status" value="1"/>
</dbReference>
<dbReference type="EC" id="3.2.1.31" evidence="2"/>
<evidence type="ECO:0000256" key="1">
    <source>
        <dbReference type="ARBA" id="ARBA00007401"/>
    </source>
</evidence>
<dbReference type="InterPro" id="IPR013783">
    <property type="entry name" value="Ig-like_fold"/>
</dbReference>
<dbReference type="GO" id="GO:0019391">
    <property type="term" value="P:glucuronoside catabolic process"/>
    <property type="evidence" value="ECO:0007669"/>
    <property type="project" value="TreeGrafter"/>
</dbReference>
<dbReference type="PRINTS" id="PR00132">
    <property type="entry name" value="GLHYDRLASE2"/>
</dbReference>
<dbReference type="STRING" id="764299.STRIC_0518"/>
<reference evidence="8 9" key="1">
    <citation type="journal article" date="2014" name="Int. J. Syst. Evol. Microbiol.">
        <title>Phylogenomics and the dynamic genome evolution of the genus Streptococcus.</title>
        <authorList>
            <consortium name="The Broad Institute Genome Sequencing Platform"/>
            <person name="Richards V.P."/>
            <person name="Palmer S.R."/>
            <person name="Pavinski Bitar P.D."/>
            <person name="Qin X."/>
            <person name="Weinstock G.M."/>
            <person name="Highlander S.K."/>
            <person name="Town C.D."/>
            <person name="Burne R.A."/>
            <person name="Stanhope M.J."/>
        </authorList>
    </citation>
    <scope>NUCLEOTIDE SEQUENCE [LARGE SCALE GENOMIC DNA]</scope>
    <source>
        <strain evidence="8 9">707-05</strain>
    </source>
</reference>
<evidence type="ECO:0000256" key="4">
    <source>
        <dbReference type="ARBA" id="ARBA00022801"/>
    </source>
</evidence>
<evidence type="ECO:0000256" key="5">
    <source>
        <dbReference type="ARBA" id="ARBA00023295"/>
    </source>
</evidence>
<evidence type="ECO:0000313" key="8">
    <source>
        <dbReference type="EMBL" id="EHI68730.1"/>
    </source>
</evidence>
<dbReference type="GO" id="GO:0005975">
    <property type="term" value="P:carbohydrate metabolic process"/>
    <property type="evidence" value="ECO:0007669"/>
    <property type="project" value="InterPro"/>
</dbReference>
<dbReference type="FunFam" id="3.20.20.80:FF:000080">
    <property type="entry name" value="Beta-glucuronidase UidA"/>
    <property type="match status" value="1"/>
</dbReference>
<comment type="similarity">
    <text evidence="1">Belongs to the glycosyl hydrolase 2 family.</text>
</comment>
<dbReference type="InterPro" id="IPR023232">
    <property type="entry name" value="Glyco_hydro_2_AS"/>
</dbReference>
<name>G5K631_9STRE</name>